<dbReference type="RefSeq" id="WP_338237027.1">
    <property type="nucleotide sequence ID" value="NZ_BQKE01000001.1"/>
</dbReference>
<keyword evidence="4" id="KW-1185">Reference proteome</keyword>
<dbReference type="Gene3D" id="3.40.50.2000">
    <property type="entry name" value="Glycogen Phosphorylase B"/>
    <property type="match status" value="2"/>
</dbReference>
<dbReference type="GO" id="GO:0016758">
    <property type="term" value="F:hexosyltransferase activity"/>
    <property type="evidence" value="ECO:0007669"/>
    <property type="project" value="TreeGrafter"/>
</dbReference>
<proteinExistence type="predicted"/>
<sequence length="391" mass="44909">MNILLIVDDYLPHSIKVAAKMMHELAQELMTQGHVVTVLTPSSSLKRRCSLEKIDGVSVLYFRSGKIKNTNKIRRAVNESLLSFRAYWSCAEFFKSNPQDLIVAYSPSIFFGHLVARLKKLWNAQSYLILRDFFPQWAIDSELMKEGSLIHKYFQFFENKNYSVADRIGIMSPSNERYFRESEFSEKVEVLYNWVKPMEYQREDDYWRDKYNLKNKTVFFYGGNIGFAQEMKCLLDLAFELRGHPEAMFIFVGDGDEVPLLKGLVAEHKLTNVLIFPPVDQKTYLEMLNEADVGLIHLNRNHTSHNFPGKVLSYFNLNKPVLGAVNVGNDLKDVINKANAGYISDSGDLGSLKENALRLLSAKNRKQKGENGKKLLLELFDVQVTAQKITH</sequence>
<dbReference type="InterPro" id="IPR001296">
    <property type="entry name" value="Glyco_trans_1"/>
</dbReference>
<dbReference type="Pfam" id="PF00534">
    <property type="entry name" value="Glycos_transf_1"/>
    <property type="match status" value="1"/>
</dbReference>
<dbReference type="Proteomes" id="UP001310022">
    <property type="component" value="Unassembled WGS sequence"/>
</dbReference>
<evidence type="ECO:0000259" key="2">
    <source>
        <dbReference type="Pfam" id="PF13579"/>
    </source>
</evidence>
<comment type="caution">
    <text evidence="3">The sequence shown here is derived from an EMBL/GenBank/DDBJ whole genome shotgun (WGS) entry which is preliminary data.</text>
</comment>
<protein>
    <submittedName>
        <fullName evidence="3">Glycosyltransferase WbuB</fullName>
    </submittedName>
</protein>
<gene>
    <name evidence="3" type="ORF">PEDI_20430</name>
</gene>
<dbReference type="AlphaFoldDB" id="A0AAN4VWU9"/>
<dbReference type="CDD" id="cd03794">
    <property type="entry name" value="GT4_WbuB-like"/>
    <property type="match status" value="1"/>
</dbReference>
<dbReference type="Pfam" id="PF13579">
    <property type="entry name" value="Glyco_trans_4_4"/>
    <property type="match status" value="1"/>
</dbReference>
<feature type="domain" description="Glycosyltransferase subfamily 4-like N-terminal" evidence="2">
    <location>
        <begin position="19"/>
        <end position="194"/>
    </location>
</feature>
<dbReference type="InterPro" id="IPR028098">
    <property type="entry name" value="Glyco_trans_4-like_N"/>
</dbReference>
<reference evidence="3 4" key="1">
    <citation type="submission" date="2021-12" db="EMBL/GenBank/DDBJ databases">
        <title>Genome sequencing of bacteria with rrn-lacking chromosome and rrn-plasmid.</title>
        <authorList>
            <person name="Anda M."/>
            <person name="Iwasaki W."/>
        </authorList>
    </citation>
    <scope>NUCLEOTIDE SEQUENCE [LARGE SCALE GENOMIC DNA]</scope>
    <source>
        <strain evidence="3 4">NBRC 15940</strain>
    </source>
</reference>
<dbReference type="PANTHER" id="PTHR45947">
    <property type="entry name" value="SULFOQUINOVOSYL TRANSFERASE SQD2"/>
    <property type="match status" value="1"/>
</dbReference>
<feature type="domain" description="Glycosyl transferase family 1" evidence="1">
    <location>
        <begin position="207"/>
        <end position="374"/>
    </location>
</feature>
<dbReference type="PANTHER" id="PTHR45947:SF3">
    <property type="entry name" value="SULFOQUINOVOSYL TRANSFERASE SQD2"/>
    <property type="match status" value="1"/>
</dbReference>
<evidence type="ECO:0000313" key="4">
    <source>
        <dbReference type="Proteomes" id="UP001310022"/>
    </source>
</evidence>
<dbReference type="InterPro" id="IPR050194">
    <property type="entry name" value="Glycosyltransferase_grp1"/>
</dbReference>
<organism evidence="3 4">
    <name type="scientific">Persicobacter diffluens</name>
    <dbReference type="NCBI Taxonomy" id="981"/>
    <lineage>
        <taxon>Bacteria</taxon>
        <taxon>Pseudomonadati</taxon>
        <taxon>Bacteroidota</taxon>
        <taxon>Cytophagia</taxon>
        <taxon>Cytophagales</taxon>
        <taxon>Persicobacteraceae</taxon>
        <taxon>Persicobacter</taxon>
    </lineage>
</organism>
<evidence type="ECO:0000313" key="3">
    <source>
        <dbReference type="EMBL" id="GJM61491.1"/>
    </source>
</evidence>
<dbReference type="SUPFAM" id="SSF53756">
    <property type="entry name" value="UDP-Glycosyltransferase/glycogen phosphorylase"/>
    <property type="match status" value="1"/>
</dbReference>
<dbReference type="EMBL" id="BQKE01000001">
    <property type="protein sequence ID" value="GJM61491.1"/>
    <property type="molecule type" value="Genomic_DNA"/>
</dbReference>
<evidence type="ECO:0000259" key="1">
    <source>
        <dbReference type="Pfam" id="PF00534"/>
    </source>
</evidence>
<accession>A0AAN4VWU9</accession>
<name>A0AAN4VWU9_9BACT</name>